<keyword evidence="3" id="KW-1185">Reference proteome</keyword>
<dbReference type="SUPFAM" id="SSF55729">
    <property type="entry name" value="Acyl-CoA N-acyltransferases (Nat)"/>
    <property type="match status" value="1"/>
</dbReference>
<organism evidence="2 3">
    <name type="scientific">Sphaerobacter thermophilus (strain ATCC 49802 / DSM 20745 / KCCM 41009 / NCIMB 13125 / S 6022)</name>
    <dbReference type="NCBI Taxonomy" id="479434"/>
    <lineage>
        <taxon>Bacteria</taxon>
        <taxon>Pseudomonadati</taxon>
        <taxon>Thermomicrobiota</taxon>
        <taxon>Thermomicrobia</taxon>
        <taxon>Sphaerobacterales</taxon>
        <taxon>Sphaerobacterineae</taxon>
        <taxon>Sphaerobacteraceae</taxon>
        <taxon>Sphaerobacter</taxon>
    </lineage>
</organism>
<accession>D1C236</accession>
<protein>
    <recommendedName>
        <fullName evidence="1">N-acetyltransferase domain-containing protein</fullName>
    </recommendedName>
</protein>
<dbReference type="Gene3D" id="3.40.630.30">
    <property type="match status" value="1"/>
</dbReference>
<proteinExistence type="predicted"/>
<dbReference type="PROSITE" id="PS51186">
    <property type="entry name" value="GNAT"/>
    <property type="match status" value="1"/>
</dbReference>
<gene>
    <name evidence="2" type="ordered locus">Sthe_0866</name>
</gene>
<dbReference type="Proteomes" id="UP000002027">
    <property type="component" value="Chromosome 1"/>
</dbReference>
<dbReference type="GO" id="GO:0016747">
    <property type="term" value="F:acyltransferase activity, transferring groups other than amino-acyl groups"/>
    <property type="evidence" value="ECO:0007669"/>
    <property type="project" value="InterPro"/>
</dbReference>
<name>D1C236_SPHTD</name>
<dbReference type="AlphaFoldDB" id="D1C236"/>
<feature type="domain" description="N-acetyltransferase" evidence="1">
    <location>
        <begin position="30"/>
        <end position="197"/>
    </location>
</feature>
<dbReference type="EMBL" id="CP001823">
    <property type="protein sequence ID" value="ACZ38303.1"/>
    <property type="molecule type" value="Genomic_DNA"/>
</dbReference>
<dbReference type="InParanoid" id="D1C236"/>
<dbReference type="InterPro" id="IPR000182">
    <property type="entry name" value="GNAT_dom"/>
</dbReference>
<dbReference type="InterPro" id="IPR016181">
    <property type="entry name" value="Acyl_CoA_acyltransferase"/>
</dbReference>
<dbReference type="eggNOG" id="COG1670">
    <property type="taxonomic scope" value="Bacteria"/>
</dbReference>
<dbReference type="KEGG" id="sti:Sthe_0866"/>
<evidence type="ECO:0000313" key="3">
    <source>
        <dbReference type="Proteomes" id="UP000002027"/>
    </source>
</evidence>
<evidence type="ECO:0000259" key="1">
    <source>
        <dbReference type="PROSITE" id="PS51186"/>
    </source>
</evidence>
<reference evidence="2 3" key="2">
    <citation type="journal article" date="2010" name="Stand. Genomic Sci.">
        <title>Complete genome sequence of Desulfohalobium retbaense type strain (HR(100)).</title>
        <authorList>
            <person name="Spring S."/>
            <person name="Nolan M."/>
            <person name="Lapidus A."/>
            <person name="Glavina Del Rio T."/>
            <person name="Copeland A."/>
            <person name="Tice H."/>
            <person name="Cheng J.F."/>
            <person name="Lucas S."/>
            <person name="Land M."/>
            <person name="Chen F."/>
            <person name="Bruce D."/>
            <person name="Goodwin L."/>
            <person name="Pitluck S."/>
            <person name="Ivanova N."/>
            <person name="Mavromatis K."/>
            <person name="Mikhailova N."/>
            <person name="Pati A."/>
            <person name="Chen A."/>
            <person name="Palaniappan K."/>
            <person name="Hauser L."/>
            <person name="Chang Y.J."/>
            <person name="Jeffries C.D."/>
            <person name="Munk C."/>
            <person name="Kiss H."/>
            <person name="Chain P."/>
            <person name="Han C."/>
            <person name="Brettin T."/>
            <person name="Detter J.C."/>
            <person name="Schuler E."/>
            <person name="Goker M."/>
            <person name="Rohde M."/>
            <person name="Bristow J."/>
            <person name="Eisen J.A."/>
            <person name="Markowitz V."/>
            <person name="Hugenholtz P."/>
            <person name="Kyrpides N.C."/>
            <person name="Klenk H.P."/>
        </authorList>
    </citation>
    <scope>NUCLEOTIDE SEQUENCE [LARGE SCALE GENOMIC DNA]</scope>
    <source>
        <strain evidence="3">ATCC 49802 / DSM 20745 / S 6022</strain>
    </source>
</reference>
<dbReference type="STRING" id="479434.Sthe_0866"/>
<dbReference type="HOGENOM" id="CLU_107527_0_0_0"/>
<dbReference type="Pfam" id="PF00583">
    <property type="entry name" value="Acetyltransf_1"/>
    <property type="match status" value="1"/>
</dbReference>
<sequence>MPVTDDRVDLQPVGTPIGRLYTWWRGDPLPDLPPVPGLVIEPATDLAALAAVAERSPAVLRARMEEGHTPYLAWLDGTPVASGWSATREAAIGELGLVFALPRGNRYLWDFVTLPPWRGRGIYPRILQKILRSEATAARFWVGHDLDNVASARGILKAGFYTVGEVTRLRNAGLGFVPRGLIERGPVAAALLGIPIL</sequence>
<reference evidence="3" key="1">
    <citation type="submission" date="2009-11" db="EMBL/GenBank/DDBJ databases">
        <title>The complete chromosome 1 of Sphaerobacter thermophilus DSM 20745.</title>
        <authorList>
            <person name="Lucas S."/>
            <person name="Copeland A."/>
            <person name="Lapidus A."/>
            <person name="Glavina del Rio T."/>
            <person name="Dalin E."/>
            <person name="Tice H."/>
            <person name="Bruce D."/>
            <person name="Goodwin L."/>
            <person name="Pitluck S."/>
            <person name="Kyrpides N."/>
            <person name="Mavromatis K."/>
            <person name="Ivanova N."/>
            <person name="Mikhailova N."/>
            <person name="LaButti K.M."/>
            <person name="Clum A."/>
            <person name="Sun H.I."/>
            <person name="Brettin T."/>
            <person name="Detter J.C."/>
            <person name="Han C."/>
            <person name="Larimer F."/>
            <person name="Land M."/>
            <person name="Hauser L."/>
            <person name="Markowitz V."/>
            <person name="Cheng J.F."/>
            <person name="Hugenholtz P."/>
            <person name="Woyke T."/>
            <person name="Wu D."/>
            <person name="Steenblock K."/>
            <person name="Schneider S."/>
            <person name="Pukall R."/>
            <person name="Goeker M."/>
            <person name="Klenk H.P."/>
            <person name="Eisen J.A."/>
        </authorList>
    </citation>
    <scope>NUCLEOTIDE SEQUENCE [LARGE SCALE GENOMIC DNA]</scope>
    <source>
        <strain evidence="3">ATCC 49802 / DSM 20745 / S 6022</strain>
    </source>
</reference>
<evidence type="ECO:0000313" key="2">
    <source>
        <dbReference type="EMBL" id="ACZ38303.1"/>
    </source>
</evidence>
<dbReference type="OrthoDB" id="9799890at2"/>
<dbReference type="RefSeq" id="WP_012871350.1">
    <property type="nucleotide sequence ID" value="NC_013523.1"/>
</dbReference>